<dbReference type="CDD" id="cd10449">
    <property type="entry name" value="GIY-YIG_SLX1_like"/>
    <property type="match status" value="1"/>
</dbReference>
<dbReference type="InterPro" id="IPR050190">
    <property type="entry name" value="UPF0213_domain"/>
</dbReference>
<reference evidence="3 4" key="1">
    <citation type="journal article" date="2016" name="Nat. Commun.">
        <title>Thousands of microbial genomes shed light on interconnected biogeochemical processes in an aquifer system.</title>
        <authorList>
            <person name="Anantharaman K."/>
            <person name="Brown C.T."/>
            <person name="Hug L.A."/>
            <person name="Sharon I."/>
            <person name="Castelle C.J."/>
            <person name="Probst A.J."/>
            <person name="Thomas B.C."/>
            <person name="Singh A."/>
            <person name="Wilkins M.J."/>
            <person name="Karaoz U."/>
            <person name="Brodie E.L."/>
            <person name="Williams K.H."/>
            <person name="Hubbard S.S."/>
            <person name="Banfield J.F."/>
        </authorList>
    </citation>
    <scope>NUCLEOTIDE SEQUENCE [LARGE SCALE GENOMIC DNA]</scope>
</reference>
<dbReference type="PANTHER" id="PTHR34477">
    <property type="entry name" value="UPF0213 PROTEIN YHBQ"/>
    <property type="match status" value="1"/>
</dbReference>
<accession>A0A1G2QGF7</accession>
<dbReference type="SUPFAM" id="SSF82771">
    <property type="entry name" value="GIY-YIG endonuclease"/>
    <property type="match status" value="1"/>
</dbReference>
<gene>
    <name evidence="3" type="ORF">A2607_01080</name>
</gene>
<evidence type="ECO:0000313" key="4">
    <source>
        <dbReference type="Proteomes" id="UP000178481"/>
    </source>
</evidence>
<dbReference type="AlphaFoldDB" id="A0A1G2QGF7"/>
<feature type="domain" description="GIY-YIG" evidence="2">
    <location>
        <begin position="1"/>
        <end position="78"/>
    </location>
</feature>
<dbReference type="EMBL" id="MHTI01000024">
    <property type="protein sequence ID" value="OHA59082.1"/>
    <property type="molecule type" value="Genomic_DNA"/>
</dbReference>
<dbReference type="Pfam" id="PF01541">
    <property type="entry name" value="GIY-YIG"/>
    <property type="match status" value="1"/>
</dbReference>
<dbReference type="InterPro" id="IPR000305">
    <property type="entry name" value="GIY-YIG_endonuc"/>
</dbReference>
<evidence type="ECO:0000313" key="3">
    <source>
        <dbReference type="EMBL" id="OHA59082.1"/>
    </source>
</evidence>
<proteinExistence type="inferred from homology"/>
<dbReference type="PROSITE" id="PS50164">
    <property type="entry name" value="GIY_YIG"/>
    <property type="match status" value="1"/>
</dbReference>
<comment type="similarity">
    <text evidence="1">Belongs to the UPF0213 family.</text>
</comment>
<evidence type="ECO:0000259" key="2">
    <source>
        <dbReference type="PROSITE" id="PS50164"/>
    </source>
</evidence>
<dbReference type="InterPro" id="IPR035901">
    <property type="entry name" value="GIY-YIG_endonuc_sf"/>
</dbReference>
<protein>
    <recommendedName>
        <fullName evidence="2">GIY-YIG domain-containing protein</fullName>
    </recommendedName>
</protein>
<dbReference type="Gene3D" id="3.40.1440.10">
    <property type="entry name" value="GIY-YIG endonuclease"/>
    <property type="match status" value="1"/>
</dbReference>
<dbReference type="PANTHER" id="PTHR34477:SF5">
    <property type="entry name" value="BSL5627 PROTEIN"/>
    <property type="match status" value="1"/>
</dbReference>
<dbReference type="Proteomes" id="UP000178481">
    <property type="component" value="Unassembled WGS sequence"/>
</dbReference>
<evidence type="ECO:0000256" key="1">
    <source>
        <dbReference type="ARBA" id="ARBA00007435"/>
    </source>
</evidence>
<comment type="caution">
    <text evidence="3">The sequence shown here is derived from an EMBL/GenBank/DDBJ whole genome shotgun (WGS) entry which is preliminary data.</text>
</comment>
<sequence>MQYVYILKSDLDDELYIGCTKDLKKRIVLHNSKKVPSTKKRGKLKLIYYESFLNENDAFDREKFLKTGWGRNNIKKLLFNFFNN</sequence>
<name>A0A1G2QGF7_9BACT</name>
<organism evidence="3 4">
    <name type="scientific">Candidatus Vogelbacteria bacterium RIFOXYD1_FULL_42_15</name>
    <dbReference type="NCBI Taxonomy" id="1802437"/>
    <lineage>
        <taxon>Bacteria</taxon>
        <taxon>Candidatus Vogeliibacteriota</taxon>
    </lineage>
</organism>